<name>A0A223S7D8_9ACTN</name>
<dbReference type="Proteomes" id="UP000215005">
    <property type="component" value="Chromosome"/>
</dbReference>
<accession>A0A223S7D8</accession>
<dbReference type="EMBL" id="CP022753">
    <property type="protein sequence ID" value="ASU84024.1"/>
    <property type="molecule type" value="Genomic_DNA"/>
</dbReference>
<dbReference type="RefSeq" id="WP_017619113.1">
    <property type="nucleotide sequence ID" value="NZ_ANBG01000223.1"/>
</dbReference>
<dbReference type="KEGG" id="ngv:CDO52_15610"/>
<dbReference type="Gene3D" id="3.10.450.50">
    <property type="match status" value="1"/>
</dbReference>
<sequence length="109" mass="12255">MELFSKHAPVWTTAHGVRMSGWDVISEFTHKVLPGAMKESTATYHVVRILFVRPDVAVVNVHQRPVDLDGRPLPELPEGRPVYVLAREEEGDEGEWRIVAAQNTQVKTA</sequence>
<gene>
    <name evidence="1" type="ORF">CDO52_15610</name>
</gene>
<dbReference type="OrthoDB" id="582247at2"/>
<keyword evidence="2" id="KW-1185">Reference proteome</keyword>
<organism evidence="1 2">
    <name type="scientific">Nocardiopsis gilva YIM 90087</name>
    <dbReference type="NCBI Taxonomy" id="1235441"/>
    <lineage>
        <taxon>Bacteria</taxon>
        <taxon>Bacillati</taxon>
        <taxon>Actinomycetota</taxon>
        <taxon>Actinomycetes</taxon>
        <taxon>Streptosporangiales</taxon>
        <taxon>Nocardiopsidaceae</taxon>
        <taxon>Nocardiopsis</taxon>
    </lineage>
</organism>
<proteinExistence type="predicted"/>
<evidence type="ECO:0008006" key="3">
    <source>
        <dbReference type="Google" id="ProtNLM"/>
    </source>
</evidence>
<dbReference type="SUPFAM" id="SSF54427">
    <property type="entry name" value="NTF2-like"/>
    <property type="match status" value="1"/>
</dbReference>
<evidence type="ECO:0000313" key="1">
    <source>
        <dbReference type="EMBL" id="ASU84024.1"/>
    </source>
</evidence>
<dbReference type="AlphaFoldDB" id="A0A223S7D8"/>
<dbReference type="NCBIfam" id="TIGR02246">
    <property type="entry name" value="SgcJ/EcaC family oxidoreductase"/>
    <property type="match status" value="1"/>
</dbReference>
<evidence type="ECO:0000313" key="2">
    <source>
        <dbReference type="Proteomes" id="UP000215005"/>
    </source>
</evidence>
<reference evidence="1 2" key="1">
    <citation type="submission" date="2017-08" db="EMBL/GenBank/DDBJ databases">
        <title>The complete genome sequence of Nocardiopsis gilva YIM 90087.</title>
        <authorList>
            <person name="Yin M."/>
            <person name="Tang S."/>
        </authorList>
    </citation>
    <scope>NUCLEOTIDE SEQUENCE [LARGE SCALE GENOMIC DNA]</scope>
    <source>
        <strain evidence="1 2">YIM 90087</strain>
    </source>
</reference>
<dbReference type="InterPro" id="IPR032710">
    <property type="entry name" value="NTF2-like_dom_sf"/>
</dbReference>
<dbReference type="InterPro" id="IPR011944">
    <property type="entry name" value="Steroid_delta5-4_isomerase"/>
</dbReference>
<protein>
    <recommendedName>
        <fullName evidence="3">DUF4440 domain-containing protein</fullName>
    </recommendedName>
</protein>